<sequence>MHTYLHWQPFSPTAKEKRISLRELIMFSRSESSQTGPWFGVPDPASRIRESHQQQVFDPFGNGAAACFWKADGTEISHCVVGKDRWAEMSSESGSAQQQIADDMGISDSPERVPRVVVGRWTEETIETAAVPVWIIAFRISHVDYLLTVVDSC</sequence>
<evidence type="ECO:0000313" key="1">
    <source>
        <dbReference type="EMBL" id="KAF2276239.1"/>
    </source>
</evidence>
<keyword evidence="2" id="KW-1185">Reference proteome</keyword>
<proteinExistence type="predicted"/>
<dbReference type="RefSeq" id="XP_033653778.1">
    <property type="nucleotide sequence ID" value="XM_033798434.1"/>
</dbReference>
<dbReference type="EMBL" id="ML986494">
    <property type="protein sequence ID" value="KAF2276239.1"/>
    <property type="molecule type" value="Genomic_DNA"/>
</dbReference>
<name>A0A6A6JMS7_WESOR</name>
<evidence type="ECO:0000313" key="2">
    <source>
        <dbReference type="Proteomes" id="UP000800097"/>
    </source>
</evidence>
<dbReference type="AlphaFoldDB" id="A0A6A6JMS7"/>
<gene>
    <name evidence="1" type="ORF">EI97DRAFT_433643</name>
</gene>
<organism evidence="1 2">
    <name type="scientific">Westerdykella ornata</name>
    <dbReference type="NCBI Taxonomy" id="318751"/>
    <lineage>
        <taxon>Eukaryota</taxon>
        <taxon>Fungi</taxon>
        <taxon>Dikarya</taxon>
        <taxon>Ascomycota</taxon>
        <taxon>Pezizomycotina</taxon>
        <taxon>Dothideomycetes</taxon>
        <taxon>Pleosporomycetidae</taxon>
        <taxon>Pleosporales</taxon>
        <taxon>Sporormiaceae</taxon>
        <taxon>Westerdykella</taxon>
    </lineage>
</organism>
<dbReference type="GeneID" id="54551609"/>
<dbReference type="Proteomes" id="UP000800097">
    <property type="component" value="Unassembled WGS sequence"/>
</dbReference>
<accession>A0A6A6JMS7</accession>
<protein>
    <submittedName>
        <fullName evidence="1">Uncharacterized protein</fullName>
    </submittedName>
</protein>
<reference evidence="1" key="1">
    <citation type="journal article" date="2020" name="Stud. Mycol.">
        <title>101 Dothideomycetes genomes: a test case for predicting lifestyles and emergence of pathogens.</title>
        <authorList>
            <person name="Haridas S."/>
            <person name="Albert R."/>
            <person name="Binder M."/>
            <person name="Bloem J."/>
            <person name="Labutti K."/>
            <person name="Salamov A."/>
            <person name="Andreopoulos B."/>
            <person name="Baker S."/>
            <person name="Barry K."/>
            <person name="Bills G."/>
            <person name="Bluhm B."/>
            <person name="Cannon C."/>
            <person name="Castanera R."/>
            <person name="Culley D."/>
            <person name="Daum C."/>
            <person name="Ezra D."/>
            <person name="Gonzalez J."/>
            <person name="Henrissat B."/>
            <person name="Kuo A."/>
            <person name="Liang C."/>
            <person name="Lipzen A."/>
            <person name="Lutzoni F."/>
            <person name="Magnuson J."/>
            <person name="Mondo S."/>
            <person name="Nolan M."/>
            <person name="Ohm R."/>
            <person name="Pangilinan J."/>
            <person name="Park H.-J."/>
            <person name="Ramirez L."/>
            <person name="Alfaro M."/>
            <person name="Sun H."/>
            <person name="Tritt A."/>
            <person name="Yoshinaga Y."/>
            <person name="Zwiers L.-H."/>
            <person name="Turgeon B."/>
            <person name="Goodwin S."/>
            <person name="Spatafora J."/>
            <person name="Crous P."/>
            <person name="Grigoriev I."/>
        </authorList>
    </citation>
    <scope>NUCLEOTIDE SEQUENCE</scope>
    <source>
        <strain evidence="1">CBS 379.55</strain>
    </source>
</reference>